<gene>
    <name evidence="1" type="ORF">M404DRAFT_650718</name>
</gene>
<dbReference type="Proteomes" id="UP000054217">
    <property type="component" value="Unassembled WGS sequence"/>
</dbReference>
<dbReference type="OrthoDB" id="5366606at2759"/>
<accession>A0A0C3JYR6</accession>
<reference evidence="2" key="2">
    <citation type="submission" date="2015-01" db="EMBL/GenBank/DDBJ databases">
        <title>Evolutionary Origins and Diversification of the Mycorrhizal Mutualists.</title>
        <authorList>
            <consortium name="DOE Joint Genome Institute"/>
            <consortium name="Mycorrhizal Genomics Consortium"/>
            <person name="Kohler A."/>
            <person name="Kuo A."/>
            <person name="Nagy L.G."/>
            <person name="Floudas D."/>
            <person name="Copeland A."/>
            <person name="Barry K.W."/>
            <person name="Cichocki N."/>
            <person name="Veneault-Fourrey C."/>
            <person name="LaButti K."/>
            <person name="Lindquist E.A."/>
            <person name="Lipzen A."/>
            <person name="Lundell T."/>
            <person name="Morin E."/>
            <person name="Murat C."/>
            <person name="Riley R."/>
            <person name="Ohm R."/>
            <person name="Sun H."/>
            <person name="Tunlid A."/>
            <person name="Henrissat B."/>
            <person name="Grigoriev I.V."/>
            <person name="Hibbett D.S."/>
            <person name="Martin F."/>
        </authorList>
    </citation>
    <scope>NUCLEOTIDE SEQUENCE [LARGE SCALE GENOMIC DNA]</scope>
    <source>
        <strain evidence="2">Marx 270</strain>
    </source>
</reference>
<evidence type="ECO:0000313" key="2">
    <source>
        <dbReference type="Proteomes" id="UP000054217"/>
    </source>
</evidence>
<name>A0A0C3JYR6_PISTI</name>
<dbReference type="HOGENOM" id="CLU_150802_0_0_1"/>
<proteinExistence type="predicted"/>
<dbReference type="AlphaFoldDB" id="A0A0C3JYR6"/>
<dbReference type="EMBL" id="KN831981">
    <property type="protein sequence ID" value="KIO02532.1"/>
    <property type="molecule type" value="Genomic_DNA"/>
</dbReference>
<protein>
    <submittedName>
        <fullName evidence="1">Uncharacterized protein</fullName>
    </submittedName>
</protein>
<dbReference type="InParanoid" id="A0A0C3JYR6"/>
<sequence length="150" mass="15805">MSSSEIGGYRVVFQRGITGGFAPPTPEALYSLAVSEDSTELTITSQIRPFGTPTLQPAVTTTLAIDDGDVMVLAELKDILSSIPPQYPGAQDCYGRDISIVAIQDSVQAAMGGVPYGSVADNACQPTAEHVAKFNRAVGIVMELVDKVEQ</sequence>
<keyword evidence="2" id="KW-1185">Reference proteome</keyword>
<evidence type="ECO:0000313" key="1">
    <source>
        <dbReference type="EMBL" id="KIO02532.1"/>
    </source>
</evidence>
<organism evidence="1 2">
    <name type="scientific">Pisolithus tinctorius Marx 270</name>
    <dbReference type="NCBI Taxonomy" id="870435"/>
    <lineage>
        <taxon>Eukaryota</taxon>
        <taxon>Fungi</taxon>
        <taxon>Dikarya</taxon>
        <taxon>Basidiomycota</taxon>
        <taxon>Agaricomycotina</taxon>
        <taxon>Agaricomycetes</taxon>
        <taxon>Agaricomycetidae</taxon>
        <taxon>Boletales</taxon>
        <taxon>Sclerodermatineae</taxon>
        <taxon>Pisolithaceae</taxon>
        <taxon>Pisolithus</taxon>
    </lineage>
</organism>
<reference evidence="1 2" key="1">
    <citation type="submission" date="2014-04" db="EMBL/GenBank/DDBJ databases">
        <authorList>
            <consortium name="DOE Joint Genome Institute"/>
            <person name="Kuo A."/>
            <person name="Kohler A."/>
            <person name="Costa M.D."/>
            <person name="Nagy L.G."/>
            <person name="Floudas D."/>
            <person name="Copeland A."/>
            <person name="Barry K.W."/>
            <person name="Cichocki N."/>
            <person name="Veneault-Fourrey C."/>
            <person name="LaButti K."/>
            <person name="Lindquist E.A."/>
            <person name="Lipzen A."/>
            <person name="Lundell T."/>
            <person name="Morin E."/>
            <person name="Murat C."/>
            <person name="Sun H."/>
            <person name="Tunlid A."/>
            <person name="Henrissat B."/>
            <person name="Grigoriev I.V."/>
            <person name="Hibbett D.S."/>
            <person name="Martin F."/>
            <person name="Nordberg H.P."/>
            <person name="Cantor M.N."/>
            <person name="Hua S.X."/>
        </authorList>
    </citation>
    <scope>NUCLEOTIDE SEQUENCE [LARGE SCALE GENOMIC DNA]</scope>
    <source>
        <strain evidence="1 2">Marx 270</strain>
    </source>
</reference>